<evidence type="ECO:0000256" key="5">
    <source>
        <dbReference type="ARBA" id="ARBA00022801"/>
    </source>
</evidence>
<dbReference type="Proteomes" id="UP000005237">
    <property type="component" value="Unassembled WGS sequence"/>
</dbReference>
<protein>
    <recommendedName>
        <fullName evidence="3">adenosine deaminase</fullName>
        <ecNumber evidence="3">3.5.4.4</ecNumber>
    </recommendedName>
</protein>
<evidence type="ECO:0000313" key="10">
    <source>
        <dbReference type="Proteomes" id="UP000005237"/>
    </source>
</evidence>
<dbReference type="Pfam" id="PF00962">
    <property type="entry name" value="A_deaminase"/>
    <property type="match status" value="1"/>
</dbReference>
<comment type="cofactor">
    <cofactor evidence="1">
        <name>Zn(2+)</name>
        <dbReference type="ChEBI" id="CHEBI:29105"/>
    </cofactor>
</comment>
<dbReference type="PANTHER" id="PTHR11409">
    <property type="entry name" value="ADENOSINE DEAMINASE"/>
    <property type="match status" value="1"/>
</dbReference>
<dbReference type="Pfam" id="PF02953">
    <property type="entry name" value="zf-Tim10_DDP"/>
    <property type="match status" value="1"/>
</dbReference>
<evidence type="ECO:0000259" key="8">
    <source>
        <dbReference type="Pfam" id="PF02953"/>
    </source>
</evidence>
<keyword evidence="5" id="KW-0378">Hydrolase</keyword>
<dbReference type="Gene3D" id="1.10.287.810">
    <property type="entry name" value="Mitochondrial import inner membrane translocase subunit tim13 like domains"/>
    <property type="match status" value="1"/>
</dbReference>
<evidence type="ECO:0000256" key="2">
    <source>
        <dbReference type="ARBA" id="ARBA00006676"/>
    </source>
</evidence>
<dbReference type="SUPFAM" id="SSF51556">
    <property type="entry name" value="Metallo-dependent hydrolases"/>
    <property type="match status" value="1"/>
</dbReference>
<dbReference type="Gene3D" id="3.20.20.140">
    <property type="entry name" value="Metal-dependent hydrolases"/>
    <property type="match status" value="1"/>
</dbReference>
<dbReference type="GO" id="GO:0046103">
    <property type="term" value="P:inosine biosynthetic process"/>
    <property type="evidence" value="ECO:0007669"/>
    <property type="project" value="TreeGrafter"/>
</dbReference>
<name>A0A8R1I957_CAEJA</name>
<dbReference type="GO" id="GO:0004000">
    <property type="term" value="F:adenosine deaminase activity"/>
    <property type="evidence" value="ECO:0007669"/>
    <property type="project" value="TreeGrafter"/>
</dbReference>
<feature type="domain" description="Tim10-like" evidence="8">
    <location>
        <begin position="5"/>
        <end position="55"/>
    </location>
</feature>
<accession>A0A8R1I957</accession>
<reference evidence="9" key="2">
    <citation type="submission" date="2022-06" db="UniProtKB">
        <authorList>
            <consortium name="EnsemblMetazoa"/>
        </authorList>
    </citation>
    <scope>IDENTIFICATION</scope>
    <source>
        <strain evidence="9">DF5081</strain>
    </source>
</reference>
<dbReference type="GO" id="GO:0046872">
    <property type="term" value="F:metal ion binding"/>
    <property type="evidence" value="ECO:0007669"/>
    <property type="project" value="UniProtKB-KW"/>
</dbReference>
<reference evidence="10" key="1">
    <citation type="submission" date="2010-08" db="EMBL/GenBank/DDBJ databases">
        <authorList>
            <consortium name="Caenorhabditis japonica Sequencing Consortium"/>
            <person name="Wilson R.K."/>
        </authorList>
    </citation>
    <scope>NUCLEOTIDE SEQUENCE [LARGE SCALE GENOMIC DNA]</scope>
    <source>
        <strain evidence="10">DF5081</strain>
    </source>
</reference>
<dbReference type="NCBIfam" id="TIGR01430">
    <property type="entry name" value="aden_deam"/>
    <property type="match status" value="1"/>
</dbReference>
<keyword evidence="10" id="KW-1185">Reference proteome</keyword>
<dbReference type="PANTHER" id="PTHR11409:SF43">
    <property type="entry name" value="ADENOSINE DEAMINASE"/>
    <property type="match status" value="1"/>
</dbReference>
<dbReference type="InterPro" id="IPR004217">
    <property type="entry name" value="Tim10-like"/>
</dbReference>
<sequence length="453" mass="51065">MANEQNIQTFRDFLTQYNLVAEQCFNSCVNEFGSRTVNAKEESCANNCLDKFLKFFFATVLYRTVRFRTVLFRSKFYIATVLFRASFIPSDPTLSVSTPEVDTEMHERLNFPKVELHLHLDGSVRFDTLLELSQQKDIPLAGAKTVDELKKVLVTHEPANLSKVLEAFEIFLPVIRGDLAAIERVAYELCEDQHANGTVYFEGRYSPHLLLSNDYPEVTAAHVVAAVKKGFDRGEKQFGVKARSILCCIRGLDKKFPQLVLDLATDLKQLGVVAIDVAGSAHGADEQYEPEVVAAFQEAHRRGIHRTVHAGESGGPKEVVRAIEDMHAERIGHGYRVMRDEAMYHQYFVNDRVVHLEACPYSSVMTGAVPLDWKNHPIARWAKDDVNFSVSRDDPTCFDNTLTSELTLAHKQVGLSVHQLWKTQLNAAHSCFLPDDEKAELVKKIKAAEPPKE</sequence>
<dbReference type="AlphaFoldDB" id="A0A8R1I957"/>
<evidence type="ECO:0000256" key="1">
    <source>
        <dbReference type="ARBA" id="ARBA00001947"/>
    </source>
</evidence>
<dbReference type="InterPro" id="IPR001365">
    <property type="entry name" value="A_deaminase_dom"/>
</dbReference>
<dbReference type="GO" id="GO:0006154">
    <property type="term" value="P:adenosine catabolic process"/>
    <property type="evidence" value="ECO:0007669"/>
    <property type="project" value="TreeGrafter"/>
</dbReference>
<dbReference type="EC" id="3.5.4.4" evidence="3"/>
<evidence type="ECO:0000256" key="3">
    <source>
        <dbReference type="ARBA" id="ARBA00012784"/>
    </source>
</evidence>
<dbReference type="GO" id="GO:0060169">
    <property type="term" value="P:negative regulation of adenosine receptor signaling pathway"/>
    <property type="evidence" value="ECO:0007669"/>
    <property type="project" value="TreeGrafter"/>
</dbReference>
<comment type="similarity">
    <text evidence="2">Belongs to the metallo-dependent hydrolases superfamily. Adenosine and AMP deaminases family.</text>
</comment>
<keyword evidence="4" id="KW-0479">Metal-binding</keyword>
<evidence type="ECO:0000259" key="7">
    <source>
        <dbReference type="Pfam" id="PF00962"/>
    </source>
</evidence>
<feature type="domain" description="Adenosine deaminase" evidence="7">
    <location>
        <begin position="112"/>
        <end position="447"/>
    </location>
</feature>
<keyword evidence="6" id="KW-0862">Zinc</keyword>
<proteinExistence type="inferred from homology"/>
<dbReference type="InterPro" id="IPR006330">
    <property type="entry name" value="Ado/ade_deaminase"/>
</dbReference>
<evidence type="ECO:0000313" key="9">
    <source>
        <dbReference type="EnsemblMetazoa" id="CJA18816.1"/>
    </source>
</evidence>
<dbReference type="EnsemblMetazoa" id="CJA18816.1">
    <property type="protein sequence ID" value="CJA18816.1"/>
    <property type="gene ID" value="WBGene00138021"/>
</dbReference>
<dbReference type="GO" id="GO:0005829">
    <property type="term" value="C:cytosol"/>
    <property type="evidence" value="ECO:0007669"/>
    <property type="project" value="TreeGrafter"/>
</dbReference>
<dbReference type="GO" id="GO:0009897">
    <property type="term" value="C:external side of plasma membrane"/>
    <property type="evidence" value="ECO:0007669"/>
    <property type="project" value="TreeGrafter"/>
</dbReference>
<dbReference type="InterPro" id="IPR035427">
    <property type="entry name" value="Tim10-like_dom_sf"/>
</dbReference>
<evidence type="ECO:0000256" key="4">
    <source>
        <dbReference type="ARBA" id="ARBA00022723"/>
    </source>
</evidence>
<dbReference type="FunFam" id="3.20.20.140:FF:000057">
    <property type="entry name" value="Adenosine deaminase"/>
    <property type="match status" value="1"/>
</dbReference>
<organism evidence="9 10">
    <name type="scientific">Caenorhabditis japonica</name>
    <dbReference type="NCBI Taxonomy" id="281687"/>
    <lineage>
        <taxon>Eukaryota</taxon>
        <taxon>Metazoa</taxon>
        <taxon>Ecdysozoa</taxon>
        <taxon>Nematoda</taxon>
        <taxon>Chromadorea</taxon>
        <taxon>Rhabditida</taxon>
        <taxon>Rhabditina</taxon>
        <taxon>Rhabditomorpha</taxon>
        <taxon>Rhabditoidea</taxon>
        <taxon>Rhabditidae</taxon>
        <taxon>Peloderinae</taxon>
        <taxon>Caenorhabditis</taxon>
    </lineage>
</organism>
<evidence type="ECO:0000256" key="6">
    <source>
        <dbReference type="ARBA" id="ARBA00022833"/>
    </source>
</evidence>
<dbReference type="InterPro" id="IPR032466">
    <property type="entry name" value="Metal_Hydrolase"/>
</dbReference>
<dbReference type="GO" id="GO:0043103">
    <property type="term" value="P:hypoxanthine salvage"/>
    <property type="evidence" value="ECO:0007669"/>
    <property type="project" value="TreeGrafter"/>
</dbReference>